<name>A0A644WXJ5_9ZZZZ</name>
<proteinExistence type="predicted"/>
<dbReference type="EMBL" id="VSSQ01001262">
    <property type="protein sequence ID" value="MPM06763.1"/>
    <property type="molecule type" value="Genomic_DNA"/>
</dbReference>
<sequence>MEYLLECDPFLLMQEGVTYDHFSLSSGIGPADTCYLSHSWYLLGYAETLQPREGLSSL</sequence>
<comment type="caution">
    <text evidence="1">The sequence shown here is derived from an EMBL/GenBank/DDBJ whole genome shotgun (WGS) entry which is preliminary data.</text>
</comment>
<reference evidence="1" key="1">
    <citation type="submission" date="2019-08" db="EMBL/GenBank/DDBJ databases">
        <authorList>
            <person name="Kucharzyk K."/>
            <person name="Murdoch R.W."/>
            <person name="Higgins S."/>
            <person name="Loffler F."/>
        </authorList>
    </citation>
    <scope>NUCLEOTIDE SEQUENCE</scope>
</reference>
<evidence type="ECO:0000313" key="1">
    <source>
        <dbReference type="EMBL" id="MPM06763.1"/>
    </source>
</evidence>
<dbReference type="AlphaFoldDB" id="A0A644WXJ5"/>
<protein>
    <submittedName>
        <fullName evidence="1">Uncharacterized protein</fullName>
    </submittedName>
</protein>
<organism evidence="1">
    <name type="scientific">bioreactor metagenome</name>
    <dbReference type="NCBI Taxonomy" id="1076179"/>
    <lineage>
        <taxon>unclassified sequences</taxon>
        <taxon>metagenomes</taxon>
        <taxon>ecological metagenomes</taxon>
    </lineage>
</organism>
<gene>
    <name evidence="1" type="ORF">SDC9_53066</name>
</gene>
<accession>A0A644WXJ5</accession>